<dbReference type="InterPro" id="IPR001343">
    <property type="entry name" value="Hemolysn_Ca-bd"/>
</dbReference>
<evidence type="ECO:0000256" key="3">
    <source>
        <dbReference type="ARBA" id="ARBA00022837"/>
    </source>
</evidence>
<dbReference type="GO" id="GO:0005576">
    <property type="term" value="C:extracellular region"/>
    <property type="evidence" value="ECO:0007669"/>
    <property type="project" value="UniProtKB-SubCell"/>
</dbReference>
<comment type="subcellular location">
    <subcellularLocation>
        <location evidence="1">Secreted</location>
    </subcellularLocation>
</comment>
<keyword evidence="3" id="KW-0106">Calcium</keyword>
<evidence type="ECO:0000256" key="4">
    <source>
        <dbReference type="SAM" id="MobiDB-lite"/>
    </source>
</evidence>
<feature type="compositionally biased region" description="Low complexity" evidence="4">
    <location>
        <begin position="549"/>
        <end position="567"/>
    </location>
</feature>
<organism evidence="5 6">
    <name type="scientific">Lysobacter antibioticus</name>
    <dbReference type="NCBI Taxonomy" id="84531"/>
    <lineage>
        <taxon>Bacteria</taxon>
        <taxon>Pseudomonadati</taxon>
        <taxon>Pseudomonadota</taxon>
        <taxon>Gammaproteobacteria</taxon>
        <taxon>Lysobacterales</taxon>
        <taxon>Lysobacteraceae</taxon>
        <taxon>Lysobacter</taxon>
    </lineage>
</organism>
<evidence type="ECO:0000256" key="1">
    <source>
        <dbReference type="ARBA" id="ARBA00004613"/>
    </source>
</evidence>
<dbReference type="Pfam" id="PF00353">
    <property type="entry name" value="HemolysinCabind"/>
    <property type="match status" value="4"/>
</dbReference>
<dbReference type="PRINTS" id="PR00313">
    <property type="entry name" value="CABNDNGRPT"/>
</dbReference>
<reference evidence="5 6" key="1">
    <citation type="journal article" date="2015" name="BMC Genomics">
        <title>Comparative genomics and metabolic profiling of the genus Lysobacter.</title>
        <authorList>
            <person name="de Bruijn I."/>
            <person name="Cheng X."/>
            <person name="de Jager V."/>
            <person name="Exposito R.G."/>
            <person name="Watrous J."/>
            <person name="Patel N."/>
            <person name="Postma J."/>
            <person name="Dorrestein P.C."/>
            <person name="Kobayashi D."/>
            <person name="Raaijmakers J.M."/>
        </authorList>
    </citation>
    <scope>NUCLEOTIDE SEQUENCE [LARGE SCALE GENOMIC DNA]</scope>
    <source>
        <strain evidence="5 6">76</strain>
    </source>
</reference>
<evidence type="ECO:0000313" key="5">
    <source>
        <dbReference type="EMBL" id="ALN82599.1"/>
    </source>
</evidence>
<dbReference type="InterPro" id="IPR050557">
    <property type="entry name" value="RTX_toxin/Mannuronan_C5-epim"/>
</dbReference>
<feature type="region of interest" description="Disordered" evidence="4">
    <location>
        <begin position="440"/>
        <end position="501"/>
    </location>
</feature>
<feature type="compositionally biased region" description="Basic and acidic residues" evidence="4">
    <location>
        <begin position="514"/>
        <end position="523"/>
    </location>
</feature>
<dbReference type="SUPFAM" id="SSF51120">
    <property type="entry name" value="beta-Roll"/>
    <property type="match status" value="1"/>
</dbReference>
<protein>
    <submittedName>
        <fullName evidence="5">Hemolysin-type calcium-binding repeat family protein</fullName>
    </submittedName>
</protein>
<name>A0A0S2FGG8_LYSAN</name>
<dbReference type="Pfam" id="PF14891">
    <property type="entry name" value="Peptidase_M91"/>
    <property type="match status" value="1"/>
</dbReference>
<evidence type="ECO:0000313" key="6">
    <source>
        <dbReference type="Proteomes" id="UP000060787"/>
    </source>
</evidence>
<feature type="compositionally biased region" description="Basic and acidic residues" evidence="4">
    <location>
        <begin position="535"/>
        <end position="548"/>
    </location>
</feature>
<dbReference type="Gene3D" id="2.150.10.10">
    <property type="entry name" value="Serralysin-like metalloprotease, C-terminal"/>
    <property type="match status" value="2"/>
</dbReference>
<dbReference type="STRING" id="84531.LA76x_4491"/>
<dbReference type="PANTHER" id="PTHR38340:SF1">
    <property type="entry name" value="S-LAYER PROTEIN"/>
    <property type="match status" value="1"/>
</dbReference>
<gene>
    <name evidence="5" type="ORF">LA76x_4491</name>
</gene>
<dbReference type="InterPro" id="IPR011049">
    <property type="entry name" value="Serralysin-like_metalloprot_C"/>
</dbReference>
<dbReference type="InterPro" id="IPR028208">
    <property type="entry name" value="Effector_pro_NleD-like"/>
</dbReference>
<feature type="region of interest" description="Disordered" evidence="4">
    <location>
        <begin position="1"/>
        <end position="29"/>
    </location>
</feature>
<feature type="compositionally biased region" description="Basic and acidic residues" evidence="4">
    <location>
        <begin position="459"/>
        <end position="474"/>
    </location>
</feature>
<dbReference type="AlphaFoldDB" id="A0A0S2FGG8"/>
<keyword evidence="2" id="KW-0964">Secreted</keyword>
<dbReference type="eggNOG" id="COG2931">
    <property type="taxonomic scope" value="Bacteria"/>
</dbReference>
<dbReference type="InterPro" id="IPR018511">
    <property type="entry name" value="Hemolysin-typ_Ca-bd_CS"/>
</dbReference>
<accession>A0A0S2FGG8</accession>
<keyword evidence="6" id="KW-1185">Reference proteome</keyword>
<dbReference type="RefSeq" id="WP_057919279.1">
    <property type="nucleotide sequence ID" value="NZ_CP011129.1"/>
</dbReference>
<sequence>MAGPTPTVINGGTVPPGSPPPDLSRSTADGKGIVSQELFRQGDIVISREQVTGGDQFSDLLVINGGAGDDNVQVSQRANGVLDVQINGQPYQITLAPQQQLGVRGGDGNDIIHAGPNVRVNMDVQGGNGNDTITTGRGRDRVDGGAGDDTISTGLGRDDVFGNTGNDTIDAGGGNDVVYGGDGNDILRGGQGRDYLEGGRGNDTLEGGQGNDILSGGQDNDILRGGQGNDRVYTGAGADTVDNRSGRDTVYGQSSEDTITAARGARNNQIEVDMTTNVGATVTVAAGSSDAFRQRVEADLDMLRSSNNGREMLSELDRNASPAIGTGHSVSITELSNEMNGYAGPSLTNDAFLQTDPATGVTTRGAGMDSVISYNPSFHSDFFETPTVVLHHEMSHAYNITGGTLQQGVYSGTGPDSGAVRNFERQAVGLDNSGVAFDFDHNAATPDTKTNPRNLTENGMRDEMGLTRRPDYSVDAKSAFSAPGNPSATGAGPNGGHNHSHAHLDALLQAMESGDRTATREATRALAEQAPGQAMRHEAIHAVDRQEQAEAQTQAQAQQQQQAEPTQSAGGMRR</sequence>
<feature type="region of interest" description="Disordered" evidence="4">
    <location>
        <begin position="514"/>
        <end position="574"/>
    </location>
</feature>
<dbReference type="PANTHER" id="PTHR38340">
    <property type="entry name" value="S-LAYER PROTEIN"/>
    <property type="match status" value="1"/>
</dbReference>
<feature type="compositionally biased region" description="Polar residues" evidence="4">
    <location>
        <begin position="445"/>
        <end position="457"/>
    </location>
</feature>
<dbReference type="KEGG" id="lab:LA76x_4491"/>
<dbReference type="GO" id="GO:0005509">
    <property type="term" value="F:calcium ion binding"/>
    <property type="evidence" value="ECO:0007669"/>
    <property type="project" value="InterPro"/>
</dbReference>
<dbReference type="PROSITE" id="PS00330">
    <property type="entry name" value="HEMOLYSIN_CALCIUM"/>
    <property type="match status" value="3"/>
</dbReference>
<proteinExistence type="predicted"/>
<dbReference type="EMBL" id="CP011129">
    <property type="protein sequence ID" value="ALN82599.1"/>
    <property type="molecule type" value="Genomic_DNA"/>
</dbReference>
<feature type="region of interest" description="Disordered" evidence="4">
    <location>
        <begin position="122"/>
        <end position="157"/>
    </location>
</feature>
<dbReference type="PATRIC" id="fig|84531.8.peg.4487"/>
<evidence type="ECO:0000256" key="2">
    <source>
        <dbReference type="ARBA" id="ARBA00022525"/>
    </source>
</evidence>
<dbReference type="Proteomes" id="UP000060787">
    <property type="component" value="Chromosome"/>
</dbReference>